<evidence type="ECO:0000313" key="6">
    <source>
        <dbReference type="Proteomes" id="UP001362999"/>
    </source>
</evidence>
<evidence type="ECO:0000313" key="5">
    <source>
        <dbReference type="EMBL" id="KAK7042878.1"/>
    </source>
</evidence>
<gene>
    <name evidence="5" type="ORF">R3P38DRAFT_2768366</name>
    <name evidence="4" type="ORF">R3P38DRAFT_2793810</name>
    <name evidence="3" type="ORF">R3P38DRAFT_2795650</name>
    <name evidence="2" type="ORF">R3P38DRAFT_2800637</name>
</gene>
<dbReference type="EMBL" id="JAWWNJ010000082">
    <property type="protein sequence ID" value="KAK7001697.1"/>
    <property type="molecule type" value="Genomic_DNA"/>
</dbReference>
<keyword evidence="6" id="KW-1185">Reference proteome</keyword>
<evidence type="ECO:0000313" key="3">
    <source>
        <dbReference type="EMBL" id="KAK7001697.1"/>
    </source>
</evidence>
<evidence type="ECO:0000256" key="1">
    <source>
        <dbReference type="SAM" id="MobiDB-lite"/>
    </source>
</evidence>
<feature type="region of interest" description="Disordered" evidence="1">
    <location>
        <begin position="99"/>
        <end position="137"/>
    </location>
</feature>
<dbReference type="EMBL" id="JAWWNJ010000101">
    <property type="protein sequence ID" value="KAK6995824.1"/>
    <property type="molecule type" value="Genomic_DNA"/>
</dbReference>
<comment type="caution">
    <text evidence="5">The sequence shown here is derived from an EMBL/GenBank/DDBJ whole genome shotgun (WGS) entry which is preliminary data.</text>
</comment>
<sequence>MVGWLKILYDRIRYIARLDGRFASAFQSLLGILTGDPGSPHLWNILELNGMPVPNVEHADDIAMASTSLPGLQMHLNYGLTITGKKFNASFYAECLEPERRSKHKQAAEDVGERDSEGKTRFPKGQRGWQPDGVPEF</sequence>
<evidence type="ECO:0008006" key="7">
    <source>
        <dbReference type="Google" id="ProtNLM"/>
    </source>
</evidence>
<proteinExistence type="predicted"/>
<dbReference type="EMBL" id="JAWWNJ010000013">
    <property type="protein sequence ID" value="KAK7042878.1"/>
    <property type="molecule type" value="Genomic_DNA"/>
</dbReference>
<dbReference type="Proteomes" id="UP001362999">
    <property type="component" value="Unassembled WGS sequence"/>
</dbReference>
<feature type="compositionally biased region" description="Basic and acidic residues" evidence="1">
    <location>
        <begin position="106"/>
        <end position="120"/>
    </location>
</feature>
<evidence type="ECO:0000313" key="4">
    <source>
        <dbReference type="EMBL" id="KAK7006722.1"/>
    </source>
</evidence>
<dbReference type="AlphaFoldDB" id="A0AAW0CV72"/>
<protein>
    <recommendedName>
        <fullName evidence="7">Reverse transcriptase</fullName>
    </recommendedName>
</protein>
<reference evidence="5 6" key="1">
    <citation type="journal article" date="2024" name="J Genomics">
        <title>Draft genome sequencing and assembly of Favolaschia claudopus CIRM-BRFM 2984 isolated from oak limbs.</title>
        <authorList>
            <person name="Navarro D."/>
            <person name="Drula E."/>
            <person name="Chaduli D."/>
            <person name="Cazenave R."/>
            <person name="Ahrendt S."/>
            <person name="Wang J."/>
            <person name="Lipzen A."/>
            <person name="Daum C."/>
            <person name="Barry K."/>
            <person name="Grigoriev I.V."/>
            <person name="Favel A."/>
            <person name="Rosso M.N."/>
            <person name="Martin F."/>
        </authorList>
    </citation>
    <scope>NUCLEOTIDE SEQUENCE [LARGE SCALE GENOMIC DNA]</scope>
    <source>
        <strain evidence="5 6">CIRM-BRFM 2984</strain>
    </source>
</reference>
<dbReference type="EMBL" id="JAWWNJ010000075">
    <property type="protein sequence ID" value="KAK7006722.1"/>
    <property type="molecule type" value="Genomic_DNA"/>
</dbReference>
<name>A0AAW0CV72_9AGAR</name>
<evidence type="ECO:0000313" key="2">
    <source>
        <dbReference type="EMBL" id="KAK6995824.1"/>
    </source>
</evidence>
<organism evidence="5 6">
    <name type="scientific">Favolaschia claudopus</name>
    <dbReference type="NCBI Taxonomy" id="2862362"/>
    <lineage>
        <taxon>Eukaryota</taxon>
        <taxon>Fungi</taxon>
        <taxon>Dikarya</taxon>
        <taxon>Basidiomycota</taxon>
        <taxon>Agaricomycotina</taxon>
        <taxon>Agaricomycetes</taxon>
        <taxon>Agaricomycetidae</taxon>
        <taxon>Agaricales</taxon>
        <taxon>Marasmiineae</taxon>
        <taxon>Mycenaceae</taxon>
        <taxon>Favolaschia</taxon>
    </lineage>
</organism>
<accession>A0AAW0CV72</accession>